<dbReference type="Proteomes" id="UP000826212">
    <property type="component" value="Chromosome"/>
</dbReference>
<reference evidence="1" key="1">
    <citation type="submission" date="2021-08" db="EMBL/GenBank/DDBJ databases">
        <title>Novel anaerobic bacterium isolated from sea squirt in East Sea, Republic of Korea.</title>
        <authorList>
            <person name="Nguyen T.H."/>
            <person name="Li Z."/>
            <person name="Lee Y.-J."/>
            <person name="Ko J."/>
            <person name="Kim S.-G."/>
        </authorList>
    </citation>
    <scope>NUCLEOTIDE SEQUENCE</scope>
    <source>
        <strain evidence="1">KCTC 25031</strain>
    </source>
</reference>
<organism evidence="1 2">
    <name type="scientific">Halosquirtibacter laminarini</name>
    <dbReference type="NCBI Taxonomy" id="3374600"/>
    <lineage>
        <taxon>Bacteria</taxon>
        <taxon>Pseudomonadati</taxon>
        <taxon>Bacteroidota</taxon>
        <taxon>Bacteroidia</taxon>
        <taxon>Marinilabiliales</taxon>
        <taxon>Prolixibacteraceae</taxon>
        <taxon>Halosquirtibacter</taxon>
    </lineage>
</organism>
<proteinExistence type="predicted"/>
<accession>A0AC61NQA4</accession>
<name>A0AC61NQA4_9BACT</name>
<evidence type="ECO:0000313" key="2">
    <source>
        <dbReference type="Proteomes" id="UP000826212"/>
    </source>
</evidence>
<sequence length="508" mass="58219">MKNRSKKLHRWPGLVMAFFFIYYGVSGILLNHRNTISSVDVSRKLLPSSFRYNHWNNAALKGDLRVNKDSILVYGNIGVWVTDHEHRNYRPINNGFPDGVDNRKVNDILRLPNGNLYAATRSGLYCWDVKRRKWDKFKMSTDAPRFVGLTHVGDTLYAANRSNLYRAFSPVIGSSFEEIVLPAPVGYLKKVSLFRTVWQLHSGEIFGLPGKLFIDFLALILMLLSVTGIFYLFLPKWIRKKRQKGKKLNRSVGLFKWSVRKHHKVGIWSFIFVAFLTFTGMFLRPPLILAIASGEVSPIPYSHLDKKNSWDDKLRDIQYDRLRDRMMVATSDGIYRVDLWDAPLHKFAIQPPVSVMGITVFEPQWDGSFLIGSFQGLYRWNPEIFQILDAMTGEPYKDSGSGRPVGSHVVTGLIHGETGERFVVDYFKGVRESNLGHRFPAMPSSVKEVSPMSLWSVALEVHTGRIFRDLLGDFYILIVPLSGIVGLLVVFSGLTLWLRRYRKRKKNA</sequence>
<evidence type="ECO:0000313" key="1">
    <source>
        <dbReference type="EMBL" id="QZE15507.1"/>
    </source>
</evidence>
<keyword evidence="2" id="KW-1185">Reference proteome</keyword>
<dbReference type="EMBL" id="CP081303">
    <property type="protein sequence ID" value="QZE15507.1"/>
    <property type="molecule type" value="Genomic_DNA"/>
</dbReference>
<gene>
    <name evidence="1" type="ORF">K4L44_06660</name>
</gene>
<protein>
    <submittedName>
        <fullName evidence="1">PepSY domain-containing protein</fullName>
    </submittedName>
</protein>